<accession>A0A2T4JYB1</accession>
<name>A0A2T4JYB1_9RHOB</name>
<dbReference type="EMBL" id="PZKG01000014">
    <property type="protein sequence ID" value="PTE22856.1"/>
    <property type="molecule type" value="Genomic_DNA"/>
</dbReference>
<dbReference type="InterPro" id="IPR038578">
    <property type="entry name" value="GT29-like_sf"/>
</dbReference>
<comment type="caution">
    <text evidence="1">The sequence shown here is derived from an EMBL/GenBank/DDBJ whole genome shotgun (WGS) entry which is preliminary data.</text>
</comment>
<sequence>MNRLGFLLARSLRREAPLRAASIAPEALLARFAGQNIALVGNARGLARAAHGASIDLAQTVIRINRAPMPSPVSHGARTDVLALATSLDAKALDRLNPELTLWMSHKRKRLPWHVVKRPGFYLHPLPAYEALKRRLKAPPTTGLMLIDLLARSEAAHVTLYGFDFFASQSLSGRRRADQTPHDFAAEAAFVRNLIATDARFTLKHHPA</sequence>
<organism evidence="1 2">
    <name type="scientific">Cereibacter changlensis JA139</name>
    <dbReference type="NCBI Taxonomy" id="1188249"/>
    <lineage>
        <taxon>Bacteria</taxon>
        <taxon>Pseudomonadati</taxon>
        <taxon>Pseudomonadota</taxon>
        <taxon>Alphaproteobacteria</taxon>
        <taxon>Rhodobacterales</taxon>
        <taxon>Paracoccaceae</taxon>
        <taxon>Cereibacter</taxon>
    </lineage>
</organism>
<dbReference type="GO" id="GO:0008373">
    <property type="term" value="F:sialyltransferase activity"/>
    <property type="evidence" value="ECO:0007669"/>
    <property type="project" value="InterPro"/>
</dbReference>
<dbReference type="GO" id="GO:0012505">
    <property type="term" value="C:endomembrane system"/>
    <property type="evidence" value="ECO:0007669"/>
    <property type="project" value="UniProtKB-SubCell"/>
</dbReference>
<dbReference type="GO" id="GO:0016020">
    <property type="term" value="C:membrane"/>
    <property type="evidence" value="ECO:0007669"/>
    <property type="project" value="UniProtKB-SubCell"/>
</dbReference>
<evidence type="ECO:0000313" key="1">
    <source>
        <dbReference type="EMBL" id="PTE22856.1"/>
    </source>
</evidence>
<dbReference type="OrthoDB" id="5614897at2"/>
<evidence type="ECO:0000313" key="2">
    <source>
        <dbReference type="Proteomes" id="UP000241010"/>
    </source>
</evidence>
<gene>
    <name evidence="1" type="ORF">C5F48_05210</name>
</gene>
<reference evidence="1 2" key="1">
    <citation type="submission" date="2018-03" db="EMBL/GenBank/DDBJ databases">
        <title>Cereibacter changlensis.</title>
        <authorList>
            <person name="Meyer T.E."/>
            <person name="Miller S."/>
            <person name="Lodha T."/>
            <person name="Gandham S."/>
            <person name="Chintalapati S."/>
            <person name="Chintalapati V.R."/>
        </authorList>
    </citation>
    <scope>NUCLEOTIDE SEQUENCE [LARGE SCALE GENOMIC DNA]</scope>
    <source>
        <strain evidence="1 2">JA139</strain>
    </source>
</reference>
<dbReference type="Gene3D" id="3.90.1480.20">
    <property type="entry name" value="Glycosyl transferase family 29"/>
    <property type="match status" value="2"/>
</dbReference>
<keyword evidence="2" id="KW-1185">Reference proteome</keyword>
<dbReference type="RefSeq" id="WP_107662851.1">
    <property type="nucleotide sequence ID" value="NZ_PZKG01000014.1"/>
</dbReference>
<dbReference type="AlphaFoldDB" id="A0A2T4JYB1"/>
<proteinExistence type="predicted"/>
<dbReference type="Proteomes" id="UP000241010">
    <property type="component" value="Unassembled WGS sequence"/>
</dbReference>
<protein>
    <submittedName>
        <fullName evidence="1">Uncharacterized protein</fullName>
    </submittedName>
</protein>